<dbReference type="GO" id="GO:0006302">
    <property type="term" value="P:double-strand break repair"/>
    <property type="evidence" value="ECO:0007669"/>
    <property type="project" value="TreeGrafter"/>
</dbReference>
<sequence>MIISHIGLKNWRNFRSVDVDLKDRTFLVGPNASGKSNFLDALRFLRDLAKDGGGLQKAVRDRGGLSKIRCLYARRYPDVEIEIHLSENELATPTWKYSIGIKQKKGGQNEPVLSYERVWKNGEQLINRPDPEDEQDSLRLTQTYLEQINANAAFREIPKFLESILYLHLVPQLLRHPEAFSGPGIQEDPFGRNFLERVVKTSEKTRRSRLKKIENALRIAVPQLKQLTDIKDEMGIPHLEAVYEHWRPGAVKQREDQFSDGTLRLIGLLWSLLESDSLLLLEEPELSLNAGITAKLPSLIYRLQKSKKRQVMLSTHSADLLSDQGIGGEEVLLMTPTAEGTKVEVASSIQEISSLLEGGLSVADAALPRATPAQIDQLSLLR</sequence>
<organism evidence="2 3">
    <name type="scientific">Prochlorothrix hollandica PCC 9006 = CALU 1027</name>
    <dbReference type="NCBI Taxonomy" id="317619"/>
    <lineage>
        <taxon>Bacteria</taxon>
        <taxon>Bacillati</taxon>
        <taxon>Cyanobacteriota</taxon>
        <taxon>Cyanophyceae</taxon>
        <taxon>Prochlorotrichales</taxon>
        <taxon>Prochlorotrichaceae</taxon>
        <taxon>Prochlorothrix</taxon>
    </lineage>
</organism>
<reference evidence="2" key="1">
    <citation type="submission" date="2012-04" db="EMBL/GenBank/DDBJ databases">
        <authorList>
            <person name="Borisov I.G."/>
            <person name="Ivanikova N.V."/>
            <person name="Pinevich A.V."/>
        </authorList>
    </citation>
    <scope>NUCLEOTIDE SEQUENCE [LARGE SCALE GENOMIC DNA]</scope>
    <source>
        <strain evidence="2">CALU 1027</strain>
    </source>
</reference>
<dbReference type="PANTHER" id="PTHR32182:SF22">
    <property type="entry name" value="ATP-DEPENDENT ENDONUCLEASE, OLD FAMILY-RELATED"/>
    <property type="match status" value="1"/>
</dbReference>
<dbReference type="Gene3D" id="3.40.50.300">
    <property type="entry name" value="P-loop containing nucleotide triphosphate hydrolases"/>
    <property type="match status" value="1"/>
</dbReference>
<dbReference type="STRING" id="317619.GCA_000332315_02917"/>
<dbReference type="GO" id="GO:0000731">
    <property type="term" value="P:DNA synthesis involved in DNA repair"/>
    <property type="evidence" value="ECO:0007669"/>
    <property type="project" value="TreeGrafter"/>
</dbReference>
<dbReference type="Proteomes" id="UP000034681">
    <property type="component" value="Unassembled WGS sequence"/>
</dbReference>
<gene>
    <name evidence="2" type="ORF">PROH_20180</name>
</gene>
<dbReference type="InterPro" id="IPR027417">
    <property type="entry name" value="P-loop_NTPase"/>
</dbReference>
<dbReference type="RefSeq" id="WP_017713194.1">
    <property type="nucleotide sequence ID" value="NZ_KB235939.1"/>
</dbReference>
<accession>A0A0M2PTR0</accession>
<name>A0A0M2PTR0_PROHO</name>
<dbReference type="Pfam" id="PF13304">
    <property type="entry name" value="AAA_21"/>
    <property type="match status" value="1"/>
</dbReference>
<evidence type="ECO:0000259" key="1">
    <source>
        <dbReference type="Pfam" id="PF13304"/>
    </source>
</evidence>
<dbReference type="AlphaFoldDB" id="A0A0M2PTR0"/>
<keyword evidence="3" id="KW-1185">Reference proteome</keyword>
<proteinExistence type="predicted"/>
<dbReference type="InterPro" id="IPR014555">
    <property type="entry name" value="RecF-like"/>
</dbReference>
<dbReference type="EMBL" id="AJTX02000010">
    <property type="protein sequence ID" value="KKI98058.1"/>
    <property type="molecule type" value="Genomic_DNA"/>
</dbReference>
<feature type="domain" description="ATPase AAA-type core" evidence="1">
    <location>
        <begin position="25"/>
        <end position="321"/>
    </location>
</feature>
<comment type="caution">
    <text evidence="2">The sequence shown here is derived from an EMBL/GenBank/DDBJ whole genome shotgun (WGS) entry which is preliminary data.</text>
</comment>
<dbReference type="GO" id="GO:0016887">
    <property type="term" value="F:ATP hydrolysis activity"/>
    <property type="evidence" value="ECO:0007669"/>
    <property type="project" value="InterPro"/>
</dbReference>
<evidence type="ECO:0000313" key="3">
    <source>
        <dbReference type="Proteomes" id="UP000034681"/>
    </source>
</evidence>
<protein>
    <submittedName>
        <fullName evidence="2">Chromosome segregation protein SMC</fullName>
    </submittedName>
</protein>
<dbReference type="GO" id="GO:0005524">
    <property type="term" value="F:ATP binding"/>
    <property type="evidence" value="ECO:0007669"/>
    <property type="project" value="InterPro"/>
</dbReference>
<dbReference type="OrthoDB" id="9809324at2"/>
<dbReference type="SUPFAM" id="SSF52540">
    <property type="entry name" value="P-loop containing nucleoside triphosphate hydrolases"/>
    <property type="match status" value="1"/>
</dbReference>
<dbReference type="PANTHER" id="PTHR32182">
    <property type="entry name" value="DNA REPLICATION AND REPAIR PROTEIN RECF"/>
    <property type="match status" value="1"/>
</dbReference>
<evidence type="ECO:0000313" key="2">
    <source>
        <dbReference type="EMBL" id="KKI98058.1"/>
    </source>
</evidence>
<dbReference type="PIRSF" id="PIRSF029347">
    <property type="entry name" value="RecF"/>
    <property type="match status" value="1"/>
</dbReference>
<dbReference type="InterPro" id="IPR003959">
    <property type="entry name" value="ATPase_AAA_core"/>
</dbReference>